<dbReference type="SUPFAM" id="SSF49899">
    <property type="entry name" value="Concanavalin A-like lectins/glucanases"/>
    <property type="match status" value="1"/>
</dbReference>
<dbReference type="Pfam" id="PF20254">
    <property type="entry name" value="DMFA2_C"/>
    <property type="match status" value="1"/>
</dbReference>
<organism evidence="2 3">
    <name type="scientific">Mesorhizobium neociceri</name>
    <dbReference type="NCBI Taxonomy" id="1307853"/>
    <lineage>
        <taxon>Bacteria</taxon>
        <taxon>Pseudomonadati</taxon>
        <taxon>Pseudomonadota</taxon>
        <taxon>Alphaproteobacteria</taxon>
        <taxon>Hyphomicrobiales</taxon>
        <taxon>Phyllobacteriaceae</taxon>
        <taxon>Mesorhizobium</taxon>
    </lineage>
</organism>
<keyword evidence="3" id="KW-1185">Reference proteome</keyword>
<evidence type="ECO:0000259" key="1">
    <source>
        <dbReference type="Pfam" id="PF20254"/>
    </source>
</evidence>
<comment type="caution">
    <text evidence="2">The sequence shown here is derived from an EMBL/GenBank/DDBJ whole genome shotgun (WGS) entry which is preliminary data.</text>
</comment>
<dbReference type="InterPro" id="IPR013320">
    <property type="entry name" value="ConA-like_dom_sf"/>
</dbReference>
<dbReference type="RefSeq" id="WP_181062265.1">
    <property type="nucleotide sequence ID" value="NZ_JACDTY010000045.1"/>
</dbReference>
<evidence type="ECO:0000313" key="2">
    <source>
        <dbReference type="EMBL" id="MBA1145385.1"/>
    </source>
</evidence>
<name>A0A838BFW1_9HYPH</name>
<dbReference type="EMBL" id="JACDTY010000045">
    <property type="protein sequence ID" value="MBA1145385.1"/>
    <property type="molecule type" value="Genomic_DNA"/>
</dbReference>
<evidence type="ECO:0000313" key="3">
    <source>
        <dbReference type="Proteomes" id="UP000558284"/>
    </source>
</evidence>
<proteinExistence type="predicted"/>
<gene>
    <name evidence="2" type="ORF">H0241_35075</name>
</gene>
<dbReference type="Proteomes" id="UP000558284">
    <property type="component" value="Unassembled WGS sequence"/>
</dbReference>
<dbReference type="Gene3D" id="2.60.120.200">
    <property type="match status" value="1"/>
</dbReference>
<feature type="domain" description="N,N-dimethylformamidase beta subunit-like C-terminal" evidence="1">
    <location>
        <begin position="293"/>
        <end position="708"/>
    </location>
</feature>
<protein>
    <recommendedName>
        <fullName evidence="1">N,N-dimethylformamidase beta subunit-like C-terminal domain-containing protein</fullName>
    </recommendedName>
</protein>
<dbReference type="InterPro" id="IPR046540">
    <property type="entry name" value="DMFA2_C"/>
</dbReference>
<accession>A0A838BFW1</accession>
<reference evidence="2 3" key="1">
    <citation type="submission" date="2020-07" db="EMBL/GenBank/DDBJ databases">
        <title>Definition of the novel symbiovar canariense within Mesorhizobium novociceri, a new species of genus Mesorhizobium nodulating Cicer canariense in the Caldera de Taburiente National Park (La Palma, Canary Islands).</title>
        <authorList>
            <person name="Leon-Barrios M."/>
            <person name="Perez-Yepez J."/>
            <person name="Flores-Felix J.D."/>
            <person name="Ramirez-Baena M.H."/>
            <person name="Pulido-Suarez L."/>
            <person name="Igual J.M."/>
            <person name="Velazquez E."/>
            <person name="Peix A."/>
        </authorList>
    </citation>
    <scope>NUCLEOTIDE SEQUENCE [LARGE SCALE GENOMIC DNA]</scope>
    <source>
        <strain evidence="2 3">CCANP35</strain>
    </source>
</reference>
<sequence length="744" mass="81567">MTSDRPAILAYADRDSVKPGESIGFAVSCLRPDSFQCDFVRLLGCDAGPEMPPFRPSVIAAPEARCYPGREQAIRSGSYIEVNGSQRLADLGSVTVCANIMPTLIAGQPQCLLSTLTPSGHGGIALRLEADGCLAAVVGDPVGPRIYRLLSPLSPWLWSFVAMSYDAQRRQLLVVAHRLASGTHDHVGTDSVTVNQVEAPGRGDGRLLIAAERDDNSGIPYHHFNGKIERPRILAAALSLEQLSDLALRKPSEPLSWPCLADWDLLSEPASEIVLDHSGFGHDGVCINWPIRAVQGSSWESPTMDWRRAPEQYGAAHFHHDDIENPGWQEDLRLTVPTDWPSGCYAARLRGADAEFFVPFFVRKAADAVSDVAFLAPTATYAAYANWTVQQQTLEYSFGCLVSSYTPLDLLVFEHPGLGKSLYDSHDDGSERSIGSLRRPVLNLQPGGWLWNFQIDLCLLGWLAHAAPDHQTLTDEDLDREGLAALDGCRVLVTGSHPEYWSLSMLRALDGFLARGGRLMYLGGNGFYWAIDFHPQRKGLIELRRRCPGRGRFGAGEAYSSFNGRPCGSWSKLGRPEQSLSGVGYLTDAFDRSSYYRRSAAGDEPRARFIFEGVKDEIIGDFGIHGGAAGIEIDVVDEELGTPRHALVVASSEQHGSSYERLLGGNYFTRLWNDAPREPVRADMTFFETPAGGAVFSVGSVAWGSCLPHAGYVNNVARISENVLRRFRDPTPFQMPVGSRYLLK</sequence>
<dbReference type="AlphaFoldDB" id="A0A838BFW1"/>